<evidence type="ECO:0000313" key="8">
    <source>
        <dbReference type="EnsemblMetazoa" id="GMOY001973-PA"/>
    </source>
</evidence>
<evidence type="ECO:0000259" key="7">
    <source>
        <dbReference type="PROSITE" id="PS50262"/>
    </source>
</evidence>
<feature type="transmembrane region" description="Helical" evidence="6">
    <location>
        <begin position="27"/>
        <end position="48"/>
    </location>
</feature>
<dbReference type="Gene3D" id="1.20.1070.10">
    <property type="entry name" value="Rhodopsin 7-helix transmembrane proteins"/>
    <property type="match status" value="1"/>
</dbReference>
<evidence type="ECO:0000256" key="2">
    <source>
        <dbReference type="ARBA" id="ARBA00022692"/>
    </source>
</evidence>
<dbReference type="InterPro" id="IPR017452">
    <property type="entry name" value="GPCR_Rhodpsn_7TM"/>
</dbReference>
<feature type="region of interest" description="Disordered" evidence="5">
    <location>
        <begin position="145"/>
        <end position="168"/>
    </location>
</feature>
<feature type="transmembrane region" description="Helical" evidence="6">
    <location>
        <begin position="88"/>
        <end position="108"/>
    </location>
</feature>
<evidence type="ECO:0000256" key="3">
    <source>
        <dbReference type="ARBA" id="ARBA00022989"/>
    </source>
</evidence>
<dbReference type="GO" id="GO:0009755">
    <property type="term" value="P:hormone-mediated signaling pathway"/>
    <property type="evidence" value="ECO:0007669"/>
    <property type="project" value="TreeGrafter"/>
</dbReference>
<dbReference type="GO" id="GO:0005886">
    <property type="term" value="C:plasma membrane"/>
    <property type="evidence" value="ECO:0007669"/>
    <property type="project" value="TreeGrafter"/>
</dbReference>
<keyword evidence="9" id="KW-1185">Reference proteome</keyword>
<dbReference type="STRING" id="37546.A0A1B0FED6"/>
<evidence type="ECO:0000256" key="1">
    <source>
        <dbReference type="ARBA" id="ARBA00004370"/>
    </source>
</evidence>
<evidence type="ECO:0000256" key="6">
    <source>
        <dbReference type="SAM" id="Phobius"/>
    </source>
</evidence>
<name>A0A1B0FED6_GLOMM</name>
<dbReference type="PROSITE" id="PS50262">
    <property type="entry name" value="G_PROTEIN_RECEP_F1_2"/>
    <property type="match status" value="1"/>
</dbReference>
<dbReference type="VEuPathDB" id="VectorBase:GMOY001973"/>
<keyword evidence="2 6" id="KW-0812">Transmembrane</keyword>
<dbReference type="GO" id="GO:0007189">
    <property type="term" value="P:adenylate cyclase-activating G protein-coupled receptor signaling pathway"/>
    <property type="evidence" value="ECO:0007669"/>
    <property type="project" value="TreeGrafter"/>
</dbReference>
<dbReference type="GO" id="GO:0008528">
    <property type="term" value="F:G protein-coupled peptide receptor activity"/>
    <property type="evidence" value="ECO:0007669"/>
    <property type="project" value="TreeGrafter"/>
</dbReference>
<dbReference type="PANTHER" id="PTHR24372:SF80">
    <property type="entry name" value="FI21465P1-RELATED"/>
    <property type="match status" value="1"/>
</dbReference>
<sequence length="168" mass="18390">MLQAIRDSGSGMRSTISGRESVVATRFAIIITTDCACWLPIIVVKLAALSGGVCLNAKKVLLLYVFGILLILTGCSISPALYAWLAVLVLPVNSALNPILYTLTTAVFKQQLRRYLLAVPTCSFIMGERLNHTQLACESAMSTSLGHFSSNKSNSERKRYSQRRLSYV</sequence>
<dbReference type="EMBL" id="CCAG010002656">
    <property type="status" value="NOT_ANNOTATED_CDS"/>
    <property type="molecule type" value="Genomic_DNA"/>
</dbReference>
<evidence type="ECO:0000256" key="5">
    <source>
        <dbReference type="SAM" id="MobiDB-lite"/>
    </source>
</evidence>
<dbReference type="PANTHER" id="PTHR24372">
    <property type="entry name" value="GLYCOPROTEIN HORMONE RECEPTOR"/>
    <property type="match status" value="1"/>
</dbReference>
<dbReference type="AlphaFoldDB" id="A0A1B0FED6"/>
<proteinExistence type="predicted"/>
<dbReference type="PhylomeDB" id="A0A1B0FED6"/>
<evidence type="ECO:0000256" key="4">
    <source>
        <dbReference type="ARBA" id="ARBA00023136"/>
    </source>
</evidence>
<feature type="domain" description="G-protein coupled receptors family 1 profile" evidence="7">
    <location>
        <begin position="1"/>
        <end position="101"/>
    </location>
</feature>
<dbReference type="SUPFAM" id="SSF81321">
    <property type="entry name" value="Family A G protein-coupled receptor-like"/>
    <property type="match status" value="1"/>
</dbReference>
<organism evidence="8 9">
    <name type="scientific">Glossina morsitans morsitans</name>
    <name type="common">Savannah tsetse fly</name>
    <dbReference type="NCBI Taxonomy" id="37546"/>
    <lineage>
        <taxon>Eukaryota</taxon>
        <taxon>Metazoa</taxon>
        <taxon>Ecdysozoa</taxon>
        <taxon>Arthropoda</taxon>
        <taxon>Hexapoda</taxon>
        <taxon>Insecta</taxon>
        <taxon>Pterygota</taxon>
        <taxon>Neoptera</taxon>
        <taxon>Endopterygota</taxon>
        <taxon>Diptera</taxon>
        <taxon>Brachycera</taxon>
        <taxon>Muscomorpha</taxon>
        <taxon>Hippoboscoidea</taxon>
        <taxon>Glossinidae</taxon>
        <taxon>Glossina</taxon>
    </lineage>
</organism>
<feature type="transmembrane region" description="Helical" evidence="6">
    <location>
        <begin position="60"/>
        <end position="82"/>
    </location>
</feature>
<evidence type="ECO:0000313" key="9">
    <source>
        <dbReference type="Proteomes" id="UP000092444"/>
    </source>
</evidence>
<protein>
    <recommendedName>
        <fullName evidence="7">G-protein coupled receptors family 1 profile domain-containing protein</fullName>
    </recommendedName>
</protein>
<keyword evidence="3 6" id="KW-1133">Transmembrane helix</keyword>
<reference evidence="8" key="1">
    <citation type="submission" date="2020-05" db="UniProtKB">
        <authorList>
            <consortium name="EnsemblMetazoa"/>
        </authorList>
    </citation>
    <scope>IDENTIFICATION</scope>
    <source>
        <strain evidence="8">Yale</strain>
    </source>
</reference>
<comment type="subcellular location">
    <subcellularLocation>
        <location evidence="1">Membrane</location>
    </subcellularLocation>
</comment>
<keyword evidence="4 6" id="KW-0472">Membrane</keyword>
<dbReference type="EnsemblMetazoa" id="GMOY001973-RA">
    <property type="protein sequence ID" value="GMOY001973-PA"/>
    <property type="gene ID" value="GMOY001973"/>
</dbReference>
<dbReference type="Proteomes" id="UP000092444">
    <property type="component" value="Unassembled WGS sequence"/>
</dbReference>
<accession>A0A1B0FED6</accession>